<dbReference type="Proteomes" id="UP000479710">
    <property type="component" value="Unassembled WGS sequence"/>
</dbReference>
<keyword evidence="3" id="KW-1185">Reference proteome</keyword>
<comment type="caution">
    <text evidence="2">The sequence shown here is derived from an EMBL/GenBank/DDBJ whole genome shotgun (WGS) entry which is preliminary data.</text>
</comment>
<evidence type="ECO:0000313" key="2">
    <source>
        <dbReference type="EMBL" id="KAF0909485.1"/>
    </source>
</evidence>
<gene>
    <name evidence="2" type="ORF">E2562_036609</name>
</gene>
<proteinExistence type="predicted"/>
<protein>
    <submittedName>
        <fullName evidence="2">Uncharacterized protein</fullName>
    </submittedName>
</protein>
<evidence type="ECO:0000256" key="1">
    <source>
        <dbReference type="SAM" id="MobiDB-lite"/>
    </source>
</evidence>
<feature type="compositionally biased region" description="Basic and acidic residues" evidence="1">
    <location>
        <begin position="92"/>
        <end position="113"/>
    </location>
</feature>
<name>A0A6G1D9Q3_9ORYZ</name>
<dbReference type="AlphaFoldDB" id="A0A6G1D9Q3"/>
<feature type="compositionally biased region" description="Low complexity" evidence="1">
    <location>
        <begin position="26"/>
        <end position="42"/>
    </location>
</feature>
<accession>A0A6G1D9Q3</accession>
<feature type="region of interest" description="Disordered" evidence="1">
    <location>
        <begin position="1"/>
        <end position="47"/>
    </location>
</feature>
<dbReference type="EMBL" id="SPHZ02000007">
    <property type="protein sequence ID" value="KAF0909485.1"/>
    <property type="molecule type" value="Genomic_DNA"/>
</dbReference>
<evidence type="ECO:0000313" key="3">
    <source>
        <dbReference type="Proteomes" id="UP000479710"/>
    </source>
</evidence>
<reference evidence="2 3" key="1">
    <citation type="submission" date="2019-11" db="EMBL/GenBank/DDBJ databases">
        <title>Whole genome sequence of Oryza granulata.</title>
        <authorList>
            <person name="Li W."/>
        </authorList>
    </citation>
    <scope>NUCLEOTIDE SEQUENCE [LARGE SCALE GENOMIC DNA]</scope>
    <source>
        <strain evidence="3">cv. Menghai</strain>
        <tissue evidence="2">Leaf</tissue>
    </source>
</reference>
<feature type="compositionally biased region" description="Low complexity" evidence="1">
    <location>
        <begin position="82"/>
        <end position="91"/>
    </location>
</feature>
<sequence length="120" mass="13103">MEEEMMKQVPMFTKTRPEALRVSRTLPLSASSSRSQLLASSAAPPPHHRPVLLGCLLAAGRRCWASSSPRYCVPLSPPPSPSRSSTKSTGRPAREEKAAPEGKKEKAGSRETTPRLLLWI</sequence>
<feature type="region of interest" description="Disordered" evidence="1">
    <location>
        <begin position="69"/>
        <end position="120"/>
    </location>
</feature>
<organism evidence="2 3">
    <name type="scientific">Oryza meyeriana var. granulata</name>
    <dbReference type="NCBI Taxonomy" id="110450"/>
    <lineage>
        <taxon>Eukaryota</taxon>
        <taxon>Viridiplantae</taxon>
        <taxon>Streptophyta</taxon>
        <taxon>Embryophyta</taxon>
        <taxon>Tracheophyta</taxon>
        <taxon>Spermatophyta</taxon>
        <taxon>Magnoliopsida</taxon>
        <taxon>Liliopsida</taxon>
        <taxon>Poales</taxon>
        <taxon>Poaceae</taxon>
        <taxon>BOP clade</taxon>
        <taxon>Oryzoideae</taxon>
        <taxon>Oryzeae</taxon>
        <taxon>Oryzinae</taxon>
        <taxon>Oryza</taxon>
        <taxon>Oryza meyeriana</taxon>
    </lineage>
</organism>